<comment type="caution">
    <text evidence="1">The sequence shown here is derived from an EMBL/GenBank/DDBJ whole genome shotgun (WGS) entry which is preliminary data.</text>
</comment>
<evidence type="ECO:0000313" key="2">
    <source>
        <dbReference type="Proteomes" id="UP000706333"/>
    </source>
</evidence>
<organism evidence="1 2">
    <name type="scientific">Rhodobaculum claviforme</name>
    <dbReference type="NCBI Taxonomy" id="1549854"/>
    <lineage>
        <taxon>Bacteria</taxon>
        <taxon>Pseudomonadati</taxon>
        <taxon>Pseudomonadota</taxon>
        <taxon>Alphaproteobacteria</taxon>
        <taxon>Rhodobacterales</taxon>
        <taxon>Paracoccaceae</taxon>
        <taxon>Rhodobaculum</taxon>
    </lineage>
</organism>
<reference evidence="1" key="2">
    <citation type="journal article" date="2020" name="Microorganisms">
        <title>Osmotic Adaptation and Compatible Solute Biosynthesis of Phototrophic Bacteria as Revealed from Genome Analyses.</title>
        <authorList>
            <person name="Imhoff J.F."/>
            <person name="Rahn T."/>
            <person name="Kunzel S."/>
            <person name="Keller A."/>
            <person name="Neulinger S.C."/>
        </authorList>
    </citation>
    <scope>NUCLEOTIDE SEQUENCE</scope>
    <source>
        <strain evidence="1">LMG 28126</strain>
    </source>
</reference>
<evidence type="ECO:0000313" key="1">
    <source>
        <dbReference type="EMBL" id="MBK5926165.1"/>
    </source>
</evidence>
<accession>A0A934TGP4</accession>
<dbReference type="EMBL" id="NHSD01000106">
    <property type="protein sequence ID" value="MBK5926165.1"/>
    <property type="molecule type" value="Genomic_DNA"/>
</dbReference>
<dbReference type="RefSeq" id="WP_201155722.1">
    <property type="nucleotide sequence ID" value="NZ_NHSD01000106.1"/>
</dbReference>
<dbReference type="AlphaFoldDB" id="A0A934TGP4"/>
<sequence length="130" mass="13761">MPRILSANRSKVLIDGEPVEGLQDISFVTERPTLDIAAIGEAERIGVVFGTTRVIGVIKARSTVPALEVKFAAGQPFQIVISTQVDGEDGPEENVISLQECYAHGKRFALGVGGVGETLYDFSATREGGG</sequence>
<name>A0A934TGP4_9RHOB</name>
<keyword evidence="2" id="KW-1185">Reference proteome</keyword>
<protein>
    <submittedName>
        <fullName evidence="1">Uncharacterized protein</fullName>
    </submittedName>
</protein>
<gene>
    <name evidence="1" type="ORF">CCR87_02160</name>
</gene>
<dbReference type="Proteomes" id="UP000706333">
    <property type="component" value="Unassembled WGS sequence"/>
</dbReference>
<proteinExistence type="predicted"/>
<reference evidence="1" key="1">
    <citation type="submission" date="2017-05" db="EMBL/GenBank/DDBJ databases">
        <authorList>
            <person name="Imhoff J.F."/>
            <person name="Rahn T."/>
            <person name="Kuenzel S."/>
            <person name="Neulinger S.C."/>
        </authorList>
    </citation>
    <scope>NUCLEOTIDE SEQUENCE</scope>
    <source>
        <strain evidence="1">LMG 28126</strain>
    </source>
</reference>